<comment type="subcellular location">
    <subcellularLocation>
        <location evidence="1">Cell membrane</location>
        <topology evidence="1">Multi-pass membrane protein</topology>
    </subcellularLocation>
</comment>
<evidence type="ECO:0008006" key="12">
    <source>
        <dbReference type="Google" id="ProtNLM"/>
    </source>
</evidence>
<evidence type="ECO:0000313" key="11">
    <source>
        <dbReference type="Proteomes" id="UP000215731"/>
    </source>
</evidence>
<feature type="transmembrane region" description="Helical" evidence="7">
    <location>
        <begin position="255"/>
        <end position="276"/>
    </location>
</feature>
<dbReference type="InterPro" id="IPR025857">
    <property type="entry name" value="MacB_PCD"/>
</dbReference>
<feature type="transmembrane region" description="Helical" evidence="7">
    <location>
        <begin position="21"/>
        <end position="45"/>
    </location>
</feature>
<feature type="transmembrane region" description="Helical" evidence="7">
    <location>
        <begin position="297"/>
        <end position="329"/>
    </location>
</feature>
<dbReference type="InterPro" id="IPR003838">
    <property type="entry name" value="ABC3_permease_C"/>
</dbReference>
<dbReference type="AlphaFoldDB" id="A0A256JA45"/>
<evidence type="ECO:0000259" key="8">
    <source>
        <dbReference type="Pfam" id="PF02687"/>
    </source>
</evidence>
<evidence type="ECO:0000256" key="4">
    <source>
        <dbReference type="ARBA" id="ARBA00022989"/>
    </source>
</evidence>
<dbReference type="Pfam" id="PF02687">
    <property type="entry name" value="FtsX"/>
    <property type="match status" value="1"/>
</dbReference>
<feature type="domain" description="MacB-like periplasmic core" evidence="9">
    <location>
        <begin position="25"/>
        <end position="219"/>
    </location>
</feature>
<evidence type="ECO:0000256" key="7">
    <source>
        <dbReference type="SAM" id="Phobius"/>
    </source>
</evidence>
<dbReference type="PANTHER" id="PTHR30572">
    <property type="entry name" value="MEMBRANE COMPONENT OF TRANSPORTER-RELATED"/>
    <property type="match status" value="1"/>
</dbReference>
<dbReference type="InterPro" id="IPR050250">
    <property type="entry name" value="Macrolide_Exporter_MacB"/>
</dbReference>
<feature type="domain" description="ABC3 transporter permease C-terminal" evidence="8">
    <location>
        <begin position="259"/>
        <end position="373"/>
    </location>
</feature>
<dbReference type="Pfam" id="PF12704">
    <property type="entry name" value="MacB_PCD"/>
    <property type="match status" value="1"/>
</dbReference>
<keyword evidence="3 7" id="KW-0812">Transmembrane</keyword>
<evidence type="ECO:0000256" key="2">
    <source>
        <dbReference type="ARBA" id="ARBA00022475"/>
    </source>
</evidence>
<comment type="similarity">
    <text evidence="6">Belongs to the ABC-4 integral membrane protein family.</text>
</comment>
<dbReference type="EMBL" id="NHOZ01000020">
    <property type="protein sequence ID" value="OYR65651.1"/>
    <property type="molecule type" value="Genomic_DNA"/>
</dbReference>
<dbReference type="PANTHER" id="PTHR30572:SF4">
    <property type="entry name" value="ABC TRANSPORTER PERMEASE YTRF"/>
    <property type="match status" value="1"/>
</dbReference>
<proteinExistence type="inferred from homology"/>
<sequence length="382" mass="41057">MSWLRKYFPRTYFAQRNLARARVRTLLAVLVVTAGVVAVGGLGIFGSSFEASQQQNLGDVANEVTVTAPSEKPTRAPLENPVPLDERRLKSINSIAGDSMVTVLRTRPATGRLGDSEVRSVTGVQNFNATYTVVAGELPTNWQNGVVISSKDASFLQLQVGSPVRVNGRLYRVVAVAGDIPGDVMLPMRLVEPGNETRYSKLVIHADDAVEASRIAGDLDTELNDGLDRKEEFQIDTREADAEAIQQQFTSTSQFLLGIGSISLVIAGVSITNVQLMSARERRREIGVLRAIGFSQLDILAIMLIETVIMGTIASLAGIVGSLGAGAIINTVLLGDPTAFQPDTTRSLVIAFVVGVLITLVAGIYPAWVASRERPVDTLRDQ</sequence>
<evidence type="ECO:0000313" key="10">
    <source>
        <dbReference type="EMBL" id="OYR65651.1"/>
    </source>
</evidence>
<organism evidence="10 11">
    <name type="scientific">Halorubrum ezzemoulense</name>
    <name type="common">Halorubrum chaoviator</name>
    <dbReference type="NCBI Taxonomy" id="337243"/>
    <lineage>
        <taxon>Archaea</taxon>
        <taxon>Methanobacteriati</taxon>
        <taxon>Methanobacteriota</taxon>
        <taxon>Stenosarchaea group</taxon>
        <taxon>Halobacteria</taxon>
        <taxon>Halobacteriales</taxon>
        <taxon>Haloferacaceae</taxon>
        <taxon>Halorubrum</taxon>
    </lineage>
</organism>
<evidence type="ECO:0000256" key="6">
    <source>
        <dbReference type="ARBA" id="ARBA00038076"/>
    </source>
</evidence>
<keyword evidence="5 7" id="KW-0472">Membrane</keyword>
<reference evidence="10 11" key="1">
    <citation type="journal article" date="2014" name="Front. Microbiol.">
        <title>Population and genomic analysis of the genus Halorubrum.</title>
        <authorList>
            <person name="Fullmer M.S."/>
            <person name="Soucy S.M."/>
            <person name="Swithers K.S."/>
            <person name="Makkay A.M."/>
            <person name="Wheeler R."/>
            <person name="Ventosa A."/>
            <person name="Gogarten J.P."/>
            <person name="Papke R.T."/>
        </authorList>
    </citation>
    <scope>NUCLEOTIDE SEQUENCE [LARGE SCALE GENOMIC DNA]</scope>
    <source>
        <strain evidence="10 11">Ga36</strain>
    </source>
</reference>
<evidence type="ECO:0000259" key="9">
    <source>
        <dbReference type="Pfam" id="PF12704"/>
    </source>
</evidence>
<comment type="caution">
    <text evidence="10">The sequence shown here is derived from an EMBL/GenBank/DDBJ whole genome shotgun (WGS) entry which is preliminary data.</text>
</comment>
<gene>
    <name evidence="10" type="ORF">DJ80_01655</name>
</gene>
<dbReference type="Proteomes" id="UP000215731">
    <property type="component" value="Unassembled WGS sequence"/>
</dbReference>
<accession>A0A256JA45</accession>
<dbReference type="GO" id="GO:0005886">
    <property type="term" value="C:plasma membrane"/>
    <property type="evidence" value="ECO:0007669"/>
    <property type="project" value="UniProtKB-SubCell"/>
</dbReference>
<keyword evidence="2" id="KW-1003">Cell membrane</keyword>
<evidence type="ECO:0000256" key="3">
    <source>
        <dbReference type="ARBA" id="ARBA00022692"/>
    </source>
</evidence>
<protein>
    <recommendedName>
        <fullName evidence="12">ABC transporter permease</fullName>
    </recommendedName>
</protein>
<dbReference type="RefSeq" id="WP_094552379.1">
    <property type="nucleotide sequence ID" value="NZ_NHOZ01000020.1"/>
</dbReference>
<evidence type="ECO:0000256" key="5">
    <source>
        <dbReference type="ARBA" id="ARBA00023136"/>
    </source>
</evidence>
<keyword evidence="4 7" id="KW-1133">Transmembrane helix</keyword>
<feature type="transmembrane region" description="Helical" evidence="7">
    <location>
        <begin position="349"/>
        <end position="370"/>
    </location>
</feature>
<evidence type="ECO:0000256" key="1">
    <source>
        <dbReference type="ARBA" id="ARBA00004651"/>
    </source>
</evidence>
<dbReference type="GO" id="GO:0022857">
    <property type="term" value="F:transmembrane transporter activity"/>
    <property type="evidence" value="ECO:0007669"/>
    <property type="project" value="TreeGrafter"/>
</dbReference>
<name>A0A256JA45_HALEZ</name>